<feature type="chain" id="PRO_5045712470" evidence="2">
    <location>
        <begin position="20"/>
        <end position="296"/>
    </location>
</feature>
<evidence type="ECO:0000313" key="4">
    <source>
        <dbReference type="Proteomes" id="UP001064896"/>
    </source>
</evidence>
<dbReference type="SUPFAM" id="SSF52799">
    <property type="entry name" value="(Phosphotyrosine protein) phosphatases II"/>
    <property type="match status" value="1"/>
</dbReference>
<evidence type="ECO:0000256" key="1">
    <source>
        <dbReference type="ARBA" id="ARBA00009580"/>
    </source>
</evidence>
<feature type="signal peptide" evidence="2">
    <location>
        <begin position="1"/>
        <end position="19"/>
    </location>
</feature>
<gene>
    <name evidence="3" type="ORF">PSm6_56640</name>
</gene>
<evidence type="ECO:0000313" key="3">
    <source>
        <dbReference type="EMBL" id="BCD89257.1"/>
    </source>
</evidence>
<dbReference type="InterPro" id="IPR029021">
    <property type="entry name" value="Prot-tyrosine_phosphatase-like"/>
</dbReference>
<keyword evidence="4" id="KW-1185">Reference proteome</keyword>
<dbReference type="InterPro" id="IPR026893">
    <property type="entry name" value="Tyr/Ser_Pase_IphP-type"/>
</dbReference>
<keyword evidence="2" id="KW-0732">Signal</keyword>
<organism evidence="3 4">
    <name type="scientific">Pseudomonas solani</name>
    <dbReference type="NCBI Taxonomy" id="2731552"/>
    <lineage>
        <taxon>Bacteria</taxon>
        <taxon>Pseudomonadati</taxon>
        <taxon>Pseudomonadota</taxon>
        <taxon>Gammaproteobacteria</taxon>
        <taxon>Pseudomonadales</taxon>
        <taxon>Pseudomonadaceae</taxon>
        <taxon>Pseudomonas</taxon>
    </lineage>
</organism>
<sequence>MTRICLVFSFALFCGLAQATTLPLARDLPAAEREAQRLFALPSVPNLRDLGGYRTADGRTVKWGLLYRAGTLDALEEADQRELQRLQLRRLVDLRSRQEIDDAPDRLPPELAALRVEMPVRAGTIDVRELSRRINGGDIGDLRLDDLLVDANRSFVREHRQVFSDWLHGLLDEQGTPVLYHCTAGKDRTGFASAILLLALGVPEGTVMQDYLASNPYLEDRNRRIGERVRQASGGRTDPAILQPLLEVRPRYLQAALQAMREDYGTVEGFLRDGLGIDDDLRARLRERFLEPLASR</sequence>
<dbReference type="PANTHER" id="PTHR31126">
    <property type="entry name" value="TYROSINE-PROTEIN PHOSPHATASE"/>
    <property type="match status" value="1"/>
</dbReference>
<reference evidence="3" key="1">
    <citation type="submission" date="2020-05" db="EMBL/GenBank/DDBJ databases">
        <title>Complete genome sequence of Pseudomonas sp. Sm006.</title>
        <authorList>
            <person name="Takeuchi K."/>
            <person name="Someya N."/>
        </authorList>
    </citation>
    <scope>NUCLEOTIDE SEQUENCE</scope>
    <source>
        <strain evidence="3">Sm006</strain>
    </source>
</reference>
<dbReference type="Gene3D" id="3.90.190.10">
    <property type="entry name" value="Protein tyrosine phosphatase superfamily"/>
    <property type="match status" value="1"/>
</dbReference>
<dbReference type="Proteomes" id="UP001064896">
    <property type="component" value="Chromosome"/>
</dbReference>
<name>A0ABN6C3R7_9PSED</name>
<comment type="similarity">
    <text evidence="1">Belongs to the protein-tyrosine phosphatase family.</text>
</comment>
<dbReference type="Pfam" id="PF13350">
    <property type="entry name" value="Y_phosphatase3"/>
    <property type="match status" value="1"/>
</dbReference>
<accession>A0ABN6C3R7</accession>
<evidence type="ECO:0000256" key="2">
    <source>
        <dbReference type="SAM" id="SignalP"/>
    </source>
</evidence>
<proteinExistence type="inferred from homology"/>
<dbReference type="EMBL" id="AP023081">
    <property type="protein sequence ID" value="BCD89257.1"/>
    <property type="molecule type" value="Genomic_DNA"/>
</dbReference>
<dbReference type="PANTHER" id="PTHR31126:SF1">
    <property type="entry name" value="TYROSINE SPECIFIC PROTEIN PHOSPHATASES DOMAIN-CONTAINING PROTEIN"/>
    <property type="match status" value="1"/>
</dbReference>
<protein>
    <submittedName>
        <fullName evidence="3">Protein-tyrosine-phosphatase</fullName>
    </submittedName>
</protein>
<dbReference type="RefSeq" id="WP_265168927.1">
    <property type="nucleotide sequence ID" value="NZ_AP023081.1"/>
</dbReference>